<evidence type="ECO:0000313" key="2">
    <source>
        <dbReference type="EMBL" id="KZV24937.1"/>
    </source>
</evidence>
<sequence length="290" mass="32772">MASSLISNTIQVYFDSVLEMDNEGMVAIFEALISFGLSGFLGCLSVIFETALVEFFHNASVRDGVVVSTIQGKPVAISEELFASTFELPLEGLSDLHEGTLDDLSMQIDSDMVIYRTTLLRTFQVVTICRVDKSEVLVVLISPHDSKRLLVQPDEGVSDLVVDRIGDNLPQSTEKSRIIVITVGARHKCQRDFYKGLRLDRFDSVTYRYMLSVLITRTVQYSDPSYSRSYFRCDGYTKTFLAAVHKDSAIFRYQCYNRYKPLNFLNTPSLYPKDINGHTSRIKETNSGLF</sequence>
<feature type="transmembrane region" description="Helical" evidence="1">
    <location>
        <begin position="25"/>
        <end position="48"/>
    </location>
</feature>
<keyword evidence="3" id="KW-1185">Reference proteome</keyword>
<gene>
    <name evidence="2" type="ORF">F511_17503</name>
</gene>
<evidence type="ECO:0000313" key="3">
    <source>
        <dbReference type="Proteomes" id="UP000250235"/>
    </source>
</evidence>
<proteinExistence type="predicted"/>
<organism evidence="2 3">
    <name type="scientific">Dorcoceras hygrometricum</name>
    <dbReference type="NCBI Taxonomy" id="472368"/>
    <lineage>
        <taxon>Eukaryota</taxon>
        <taxon>Viridiplantae</taxon>
        <taxon>Streptophyta</taxon>
        <taxon>Embryophyta</taxon>
        <taxon>Tracheophyta</taxon>
        <taxon>Spermatophyta</taxon>
        <taxon>Magnoliopsida</taxon>
        <taxon>eudicotyledons</taxon>
        <taxon>Gunneridae</taxon>
        <taxon>Pentapetalae</taxon>
        <taxon>asterids</taxon>
        <taxon>lamiids</taxon>
        <taxon>Lamiales</taxon>
        <taxon>Gesneriaceae</taxon>
        <taxon>Didymocarpoideae</taxon>
        <taxon>Trichosporeae</taxon>
        <taxon>Loxocarpinae</taxon>
        <taxon>Dorcoceras</taxon>
    </lineage>
</organism>
<keyword evidence="1" id="KW-0472">Membrane</keyword>
<dbReference type="Proteomes" id="UP000250235">
    <property type="component" value="Unassembled WGS sequence"/>
</dbReference>
<keyword evidence="1" id="KW-1133">Transmembrane helix</keyword>
<dbReference type="AlphaFoldDB" id="A0A2Z7B096"/>
<dbReference type="OrthoDB" id="1839301at2759"/>
<evidence type="ECO:0000256" key="1">
    <source>
        <dbReference type="SAM" id="Phobius"/>
    </source>
</evidence>
<keyword evidence="1" id="KW-0812">Transmembrane</keyword>
<name>A0A2Z7B096_9LAMI</name>
<reference evidence="2 3" key="1">
    <citation type="journal article" date="2015" name="Proc. Natl. Acad. Sci. U.S.A.">
        <title>The resurrection genome of Boea hygrometrica: A blueprint for survival of dehydration.</title>
        <authorList>
            <person name="Xiao L."/>
            <person name="Yang G."/>
            <person name="Zhang L."/>
            <person name="Yang X."/>
            <person name="Zhao S."/>
            <person name="Ji Z."/>
            <person name="Zhou Q."/>
            <person name="Hu M."/>
            <person name="Wang Y."/>
            <person name="Chen M."/>
            <person name="Xu Y."/>
            <person name="Jin H."/>
            <person name="Xiao X."/>
            <person name="Hu G."/>
            <person name="Bao F."/>
            <person name="Hu Y."/>
            <person name="Wan P."/>
            <person name="Li L."/>
            <person name="Deng X."/>
            <person name="Kuang T."/>
            <person name="Xiang C."/>
            <person name="Zhu J.K."/>
            <person name="Oliver M.J."/>
            <person name="He Y."/>
        </authorList>
    </citation>
    <scope>NUCLEOTIDE SEQUENCE [LARGE SCALE GENOMIC DNA]</scope>
    <source>
        <strain evidence="3">cv. XS01</strain>
    </source>
</reference>
<accession>A0A2Z7B096</accession>
<dbReference type="EMBL" id="KV012490">
    <property type="protein sequence ID" value="KZV24937.1"/>
    <property type="molecule type" value="Genomic_DNA"/>
</dbReference>
<protein>
    <submittedName>
        <fullName evidence="2">Uncharacterized protein</fullName>
    </submittedName>
</protein>